<dbReference type="AlphaFoldDB" id="A0A2T3NN06"/>
<evidence type="ECO:0000256" key="2">
    <source>
        <dbReference type="ARBA" id="ARBA00023136"/>
    </source>
</evidence>
<comment type="caution">
    <text evidence="6">The sequence shown here is derived from an EMBL/GenBank/DDBJ whole genome shotgun (WGS) entry which is preliminary data.</text>
</comment>
<dbReference type="PROSITE" id="PS51123">
    <property type="entry name" value="OMPA_2"/>
    <property type="match status" value="1"/>
</dbReference>
<dbReference type="SUPFAM" id="SSF103088">
    <property type="entry name" value="OmpA-like"/>
    <property type="match status" value="1"/>
</dbReference>
<dbReference type="GO" id="GO:0009279">
    <property type="term" value="C:cell outer membrane"/>
    <property type="evidence" value="ECO:0007669"/>
    <property type="project" value="UniProtKB-SubCell"/>
</dbReference>
<protein>
    <submittedName>
        <fullName evidence="6">OmpA family protein</fullName>
    </submittedName>
</protein>
<dbReference type="Gene3D" id="3.30.1330.60">
    <property type="entry name" value="OmpA-like domain"/>
    <property type="match status" value="1"/>
</dbReference>
<dbReference type="InterPro" id="IPR006664">
    <property type="entry name" value="OMP_bac"/>
</dbReference>
<accession>A0A2T3NN06</accession>
<dbReference type="CDD" id="cd07185">
    <property type="entry name" value="OmpA_C-like"/>
    <property type="match status" value="1"/>
</dbReference>
<gene>
    <name evidence="6" type="ORF">C9I98_20040</name>
</gene>
<feature type="domain" description="OmpA-like" evidence="5">
    <location>
        <begin position="171"/>
        <end position="283"/>
    </location>
</feature>
<evidence type="ECO:0000256" key="3">
    <source>
        <dbReference type="ARBA" id="ARBA00023237"/>
    </source>
</evidence>
<keyword evidence="2 4" id="KW-0472">Membrane</keyword>
<organism evidence="6 7">
    <name type="scientific">Photobacterium sanctipauli</name>
    <dbReference type="NCBI Taxonomy" id="1342794"/>
    <lineage>
        <taxon>Bacteria</taxon>
        <taxon>Pseudomonadati</taxon>
        <taxon>Pseudomonadota</taxon>
        <taxon>Gammaproteobacteria</taxon>
        <taxon>Vibrionales</taxon>
        <taxon>Vibrionaceae</taxon>
        <taxon>Photobacterium</taxon>
    </lineage>
</organism>
<dbReference type="InterPro" id="IPR036737">
    <property type="entry name" value="OmpA-like_sf"/>
</dbReference>
<dbReference type="OrthoDB" id="9782229at2"/>
<evidence type="ECO:0000313" key="7">
    <source>
        <dbReference type="Proteomes" id="UP000241771"/>
    </source>
</evidence>
<dbReference type="EMBL" id="PYMA01000016">
    <property type="protein sequence ID" value="PSW16848.1"/>
    <property type="molecule type" value="Genomic_DNA"/>
</dbReference>
<proteinExistence type="predicted"/>
<dbReference type="PANTHER" id="PTHR30329:SF21">
    <property type="entry name" value="LIPOPROTEIN YIAD-RELATED"/>
    <property type="match status" value="1"/>
</dbReference>
<name>A0A2T3NN06_9GAMM</name>
<dbReference type="PRINTS" id="PR01023">
    <property type="entry name" value="NAFLGMOTY"/>
</dbReference>
<dbReference type="Proteomes" id="UP000241771">
    <property type="component" value="Unassembled WGS sequence"/>
</dbReference>
<dbReference type="InterPro" id="IPR006665">
    <property type="entry name" value="OmpA-like"/>
</dbReference>
<evidence type="ECO:0000256" key="4">
    <source>
        <dbReference type="PROSITE-ProRule" id="PRU00473"/>
    </source>
</evidence>
<evidence type="ECO:0000313" key="6">
    <source>
        <dbReference type="EMBL" id="PSW16848.1"/>
    </source>
</evidence>
<reference evidence="6 7" key="1">
    <citation type="submission" date="2018-01" db="EMBL/GenBank/DDBJ databases">
        <title>Whole genome sequencing of Histamine producing bacteria.</title>
        <authorList>
            <person name="Butler K."/>
        </authorList>
    </citation>
    <scope>NUCLEOTIDE SEQUENCE [LARGE SCALE GENOMIC DNA]</scope>
    <source>
        <strain evidence="6 7">DSM 100436</strain>
    </source>
</reference>
<dbReference type="Pfam" id="PF00691">
    <property type="entry name" value="OmpA"/>
    <property type="match status" value="1"/>
</dbReference>
<sequence>MKEKLFLAAILLATPVLADEEEQVLPWILESRIYAANNPAFGIALSTNYWGLDWHLGGYLPADDADNPDSEFDAKFDYGVAKSFAVTDELSMSLGIGALETDMYADYGLDFEVTKSVSLQAGYRFHFDEDFDNRNEYYLGFAWFLNAPADVVVPAPLPVPEPISPSQPEIRTEVTTVSVPFELGSSELIAANKLDELTQTISTADKVSLTITGHADNTGSPALNDRLTKQRAEVVKEYLIRNGLSPDSLVSMGMGTRHPIADNNTEDGRAKNRRVEVRLDATFIDNANNE</sequence>
<keyword evidence="7" id="KW-1185">Reference proteome</keyword>
<comment type="subcellular location">
    <subcellularLocation>
        <location evidence="1">Cell outer membrane</location>
    </subcellularLocation>
</comment>
<dbReference type="PRINTS" id="PR01021">
    <property type="entry name" value="OMPADOMAIN"/>
</dbReference>
<dbReference type="RefSeq" id="WP_051902502.1">
    <property type="nucleotide sequence ID" value="NZ_JGVO01000955.1"/>
</dbReference>
<keyword evidence="3" id="KW-0998">Cell outer membrane</keyword>
<evidence type="ECO:0000256" key="1">
    <source>
        <dbReference type="ARBA" id="ARBA00004442"/>
    </source>
</evidence>
<dbReference type="PANTHER" id="PTHR30329">
    <property type="entry name" value="STATOR ELEMENT OF FLAGELLAR MOTOR COMPLEX"/>
    <property type="match status" value="1"/>
</dbReference>
<evidence type="ECO:0000259" key="5">
    <source>
        <dbReference type="PROSITE" id="PS51123"/>
    </source>
</evidence>
<dbReference type="InterPro" id="IPR050330">
    <property type="entry name" value="Bact_OuterMem_StrucFunc"/>
</dbReference>